<dbReference type="Gene3D" id="3.20.20.60">
    <property type="entry name" value="Phosphoenolpyruvate-binding domains"/>
    <property type="match status" value="1"/>
</dbReference>
<evidence type="ECO:0000256" key="2">
    <source>
        <dbReference type="ARBA" id="ARBA00022723"/>
    </source>
</evidence>
<comment type="caution">
    <text evidence="5">The sequence shown here is derived from an EMBL/GenBank/DDBJ whole genome shotgun (WGS) entry which is preliminary data.</text>
</comment>
<dbReference type="SUPFAM" id="SSF51621">
    <property type="entry name" value="Phosphoenolpyruvate/pyruvate domain"/>
    <property type="match status" value="1"/>
</dbReference>
<feature type="domain" description="HpcH/HpaI aldolase/citrate lyase" evidence="4">
    <location>
        <begin position="22"/>
        <end position="214"/>
    </location>
</feature>
<dbReference type="InterPro" id="IPR050251">
    <property type="entry name" value="HpcH-HpaI_aldolase"/>
</dbReference>
<evidence type="ECO:0000313" key="6">
    <source>
        <dbReference type="Proteomes" id="UP001500752"/>
    </source>
</evidence>
<dbReference type="Pfam" id="PF03328">
    <property type="entry name" value="HpcH_HpaI"/>
    <property type="match status" value="1"/>
</dbReference>
<proteinExistence type="inferred from homology"/>
<name>A0ABP7CC00_9MICC</name>
<dbReference type="InterPro" id="IPR040442">
    <property type="entry name" value="Pyrv_kinase-like_dom_sf"/>
</dbReference>
<evidence type="ECO:0000259" key="4">
    <source>
        <dbReference type="Pfam" id="PF03328"/>
    </source>
</evidence>
<dbReference type="InterPro" id="IPR005000">
    <property type="entry name" value="Aldolase/citrate-lyase_domain"/>
</dbReference>
<sequence>MSQDNGIPAPARSVGLITADPTPTLLALLAHAQVDFLVLDAEQTGLSVQQCGDVVQRLAGSAVDVAVRVPDLEPNTLVAFANTGVGEIVLPQVRSVEELERAYEVTRYAPEGLRPKQVSQASAFGTDYSRPPRITVLFETAEAVDRVSDFAASPVFSGGWVGPTDLAGELHRRGRATPDDLDGAIQSVVDTLSGAGHSVGLPAPGMQNAASVFARGADRCAVYWERELGSILAGFAAARSA</sequence>
<keyword evidence="6" id="KW-1185">Reference proteome</keyword>
<comment type="similarity">
    <text evidence="1">Belongs to the HpcH/HpaI aldolase family.</text>
</comment>
<keyword evidence="3" id="KW-0456">Lyase</keyword>
<gene>
    <name evidence="5" type="ORF">GCM10023081_22120</name>
</gene>
<dbReference type="InterPro" id="IPR015813">
    <property type="entry name" value="Pyrv/PenolPyrv_kinase-like_dom"/>
</dbReference>
<dbReference type="EMBL" id="BAABEO010000015">
    <property type="protein sequence ID" value="GAA3684003.1"/>
    <property type="molecule type" value="Genomic_DNA"/>
</dbReference>
<dbReference type="PANTHER" id="PTHR30502">
    <property type="entry name" value="2-KETO-3-DEOXY-L-RHAMNONATE ALDOLASE"/>
    <property type="match status" value="1"/>
</dbReference>
<organism evidence="5 6">
    <name type="scientific">Arthrobacter ginkgonis</name>
    <dbReference type="NCBI Taxonomy" id="1630594"/>
    <lineage>
        <taxon>Bacteria</taxon>
        <taxon>Bacillati</taxon>
        <taxon>Actinomycetota</taxon>
        <taxon>Actinomycetes</taxon>
        <taxon>Micrococcales</taxon>
        <taxon>Micrococcaceae</taxon>
        <taxon>Arthrobacter</taxon>
    </lineage>
</organism>
<dbReference type="PANTHER" id="PTHR30502:SF0">
    <property type="entry name" value="PHOSPHOENOLPYRUVATE CARBOXYLASE FAMILY PROTEIN"/>
    <property type="match status" value="1"/>
</dbReference>
<dbReference type="Proteomes" id="UP001500752">
    <property type="component" value="Unassembled WGS sequence"/>
</dbReference>
<dbReference type="RefSeq" id="WP_345150787.1">
    <property type="nucleotide sequence ID" value="NZ_BAABEO010000015.1"/>
</dbReference>
<reference evidence="6" key="1">
    <citation type="journal article" date="2019" name="Int. J. Syst. Evol. Microbiol.">
        <title>The Global Catalogue of Microorganisms (GCM) 10K type strain sequencing project: providing services to taxonomists for standard genome sequencing and annotation.</title>
        <authorList>
            <consortium name="The Broad Institute Genomics Platform"/>
            <consortium name="The Broad Institute Genome Sequencing Center for Infectious Disease"/>
            <person name="Wu L."/>
            <person name="Ma J."/>
        </authorList>
    </citation>
    <scope>NUCLEOTIDE SEQUENCE [LARGE SCALE GENOMIC DNA]</scope>
    <source>
        <strain evidence="6">JCM 30742</strain>
    </source>
</reference>
<evidence type="ECO:0000256" key="3">
    <source>
        <dbReference type="ARBA" id="ARBA00023239"/>
    </source>
</evidence>
<evidence type="ECO:0000256" key="1">
    <source>
        <dbReference type="ARBA" id="ARBA00005568"/>
    </source>
</evidence>
<evidence type="ECO:0000313" key="5">
    <source>
        <dbReference type="EMBL" id="GAA3684003.1"/>
    </source>
</evidence>
<protein>
    <recommendedName>
        <fullName evidence="4">HpcH/HpaI aldolase/citrate lyase domain-containing protein</fullName>
    </recommendedName>
</protein>
<accession>A0ABP7CC00</accession>
<keyword evidence="2" id="KW-0479">Metal-binding</keyword>